<comment type="caution">
    <text evidence="1">The sequence shown here is derived from an EMBL/GenBank/DDBJ whole genome shotgun (WGS) entry which is preliminary data.</text>
</comment>
<evidence type="ECO:0000313" key="1">
    <source>
        <dbReference type="EMBL" id="CAG9941748.1"/>
    </source>
</evidence>
<accession>A0ACA9TLW7</accession>
<organism evidence="1 2">
    <name type="scientific">Clonostachys rosea f. rosea IK726</name>
    <dbReference type="NCBI Taxonomy" id="1349383"/>
    <lineage>
        <taxon>Eukaryota</taxon>
        <taxon>Fungi</taxon>
        <taxon>Dikarya</taxon>
        <taxon>Ascomycota</taxon>
        <taxon>Pezizomycotina</taxon>
        <taxon>Sordariomycetes</taxon>
        <taxon>Hypocreomycetidae</taxon>
        <taxon>Hypocreales</taxon>
        <taxon>Bionectriaceae</taxon>
        <taxon>Clonostachys</taxon>
    </lineage>
</organism>
<dbReference type="EMBL" id="CADEHS020000005">
    <property type="protein sequence ID" value="CAG9941748.1"/>
    <property type="molecule type" value="Genomic_DNA"/>
</dbReference>
<reference evidence="1" key="2">
    <citation type="submission" date="2021-10" db="EMBL/GenBank/DDBJ databases">
        <authorList>
            <person name="Piombo E."/>
        </authorList>
    </citation>
    <scope>NUCLEOTIDE SEQUENCE</scope>
</reference>
<protein>
    <submittedName>
        <fullName evidence="1">Uncharacterized protein</fullName>
    </submittedName>
</protein>
<gene>
    <name evidence="1" type="ORF">CRV2_00003182</name>
</gene>
<name>A0ACA9TLW7_BIOOC</name>
<keyword evidence="2" id="KW-1185">Reference proteome</keyword>
<sequence>MHFTKTLVSLFALGSFASASFYEADEPVELAARQAEFLQARAEYIEARDNYIMEKRGNIPSRPKPYVAHQGVCFAKECKEEFNRKMRVCSHTDCKKKRDGARCTCDF</sequence>
<evidence type="ECO:0000313" key="2">
    <source>
        <dbReference type="Proteomes" id="UP000836387"/>
    </source>
</evidence>
<proteinExistence type="predicted"/>
<dbReference type="Proteomes" id="UP000836387">
    <property type="component" value="Unassembled WGS sequence"/>
</dbReference>
<reference evidence="1" key="1">
    <citation type="submission" date="2020-04" db="EMBL/GenBank/DDBJ databases">
        <authorList>
            <person name="Broberg M."/>
        </authorList>
    </citation>
    <scope>NUCLEOTIDE SEQUENCE</scope>
</reference>